<evidence type="ECO:0000256" key="1">
    <source>
        <dbReference type="ARBA" id="ARBA00004651"/>
    </source>
</evidence>
<keyword evidence="4" id="KW-0479">Metal-binding</keyword>
<dbReference type="RefSeq" id="WP_116518085.1">
    <property type="nucleotide sequence ID" value="NZ_QEKO01000002.1"/>
</dbReference>
<evidence type="ECO:0000256" key="2">
    <source>
        <dbReference type="ARBA" id="ARBA00022475"/>
    </source>
</evidence>
<dbReference type="GO" id="GO:0046688">
    <property type="term" value="P:response to copper ion"/>
    <property type="evidence" value="ECO:0007669"/>
    <property type="project" value="InterPro"/>
</dbReference>
<evidence type="ECO:0000313" key="13">
    <source>
        <dbReference type="Proteomes" id="UP000246145"/>
    </source>
</evidence>
<dbReference type="InterPro" id="IPR014756">
    <property type="entry name" value="Ig_E-set"/>
</dbReference>
<feature type="transmembrane region" description="Helical" evidence="9">
    <location>
        <begin position="324"/>
        <end position="345"/>
    </location>
</feature>
<dbReference type="AlphaFoldDB" id="A0A2U1CM65"/>
<accession>A0A2U1CM65</accession>
<dbReference type="Pfam" id="PF05425">
    <property type="entry name" value="CopD"/>
    <property type="match status" value="1"/>
</dbReference>
<dbReference type="InterPro" id="IPR032694">
    <property type="entry name" value="CopC/D"/>
</dbReference>
<evidence type="ECO:0000256" key="6">
    <source>
        <dbReference type="ARBA" id="ARBA00022989"/>
    </source>
</evidence>
<evidence type="ECO:0000313" key="12">
    <source>
        <dbReference type="EMBL" id="PVY62088.1"/>
    </source>
</evidence>
<dbReference type="GO" id="GO:0005886">
    <property type="term" value="C:plasma membrane"/>
    <property type="evidence" value="ECO:0007669"/>
    <property type="project" value="UniProtKB-SubCell"/>
</dbReference>
<dbReference type="InterPro" id="IPR007348">
    <property type="entry name" value="CopC_dom"/>
</dbReference>
<dbReference type="PANTHER" id="PTHR34820:SF4">
    <property type="entry name" value="INNER MEMBRANE PROTEIN YEBZ"/>
    <property type="match status" value="1"/>
</dbReference>
<organism evidence="12 13">
    <name type="scientific">Pusillimonas noertemannii</name>
    <dbReference type="NCBI Taxonomy" id="305977"/>
    <lineage>
        <taxon>Bacteria</taxon>
        <taxon>Pseudomonadati</taxon>
        <taxon>Pseudomonadota</taxon>
        <taxon>Betaproteobacteria</taxon>
        <taxon>Burkholderiales</taxon>
        <taxon>Alcaligenaceae</taxon>
        <taxon>Pusillimonas</taxon>
    </lineage>
</organism>
<keyword evidence="2" id="KW-1003">Cell membrane</keyword>
<reference evidence="12 13" key="1">
    <citation type="submission" date="2018-04" db="EMBL/GenBank/DDBJ databases">
        <title>Genomic Encyclopedia of Type Strains, Phase IV (KMG-IV): sequencing the most valuable type-strain genomes for metagenomic binning, comparative biology and taxonomic classification.</title>
        <authorList>
            <person name="Goeker M."/>
        </authorList>
    </citation>
    <scope>NUCLEOTIDE SEQUENCE [LARGE SCALE GENOMIC DNA]</scope>
    <source>
        <strain evidence="12 13">DSM 10065</strain>
    </source>
</reference>
<comment type="caution">
    <text evidence="12">The sequence shown here is derived from an EMBL/GenBank/DDBJ whole genome shotgun (WGS) entry which is preliminary data.</text>
</comment>
<protein>
    <submittedName>
        <fullName evidence="12">Copper transport protein</fullName>
    </submittedName>
</protein>
<feature type="transmembrane region" description="Helical" evidence="9">
    <location>
        <begin position="402"/>
        <end position="421"/>
    </location>
</feature>
<dbReference type="GO" id="GO:0042597">
    <property type="term" value="C:periplasmic space"/>
    <property type="evidence" value="ECO:0007669"/>
    <property type="project" value="InterPro"/>
</dbReference>
<feature type="transmembrane region" description="Helical" evidence="9">
    <location>
        <begin position="227"/>
        <end position="252"/>
    </location>
</feature>
<dbReference type="PANTHER" id="PTHR34820">
    <property type="entry name" value="INNER MEMBRANE PROTEIN YEBZ"/>
    <property type="match status" value="1"/>
</dbReference>
<dbReference type="EMBL" id="QEKO01000002">
    <property type="protein sequence ID" value="PVY62088.1"/>
    <property type="molecule type" value="Genomic_DNA"/>
</dbReference>
<evidence type="ECO:0000256" key="8">
    <source>
        <dbReference type="ARBA" id="ARBA00023136"/>
    </source>
</evidence>
<dbReference type="Gene3D" id="2.60.40.1220">
    <property type="match status" value="1"/>
</dbReference>
<feature type="transmembrane region" description="Helical" evidence="9">
    <location>
        <begin position="357"/>
        <end position="381"/>
    </location>
</feature>
<keyword evidence="13" id="KW-1185">Reference proteome</keyword>
<keyword evidence="3 9" id="KW-0812">Transmembrane</keyword>
<dbReference type="GO" id="GO:0005507">
    <property type="term" value="F:copper ion binding"/>
    <property type="evidence" value="ECO:0007669"/>
    <property type="project" value="InterPro"/>
</dbReference>
<name>A0A2U1CM65_9BURK</name>
<dbReference type="Proteomes" id="UP000246145">
    <property type="component" value="Unassembled WGS sequence"/>
</dbReference>
<evidence type="ECO:0000259" key="11">
    <source>
        <dbReference type="Pfam" id="PF05425"/>
    </source>
</evidence>
<dbReference type="InterPro" id="IPR008457">
    <property type="entry name" value="Cu-R_CopD_dom"/>
</dbReference>
<sequence length="544" mass="57693">MQTHFMRRVGVRASPPGLLQALGILMVALAMLVWAPGVFAHASLIASTPTAGAVLPQAPASVRLTFNEPVSPLVFKIIQPDGSVKDIAQTEVLPAGLEVLLPVLDQQGAYGLSWRVVSADGHPVGGTVAFSVGVKGASSGQESLTHPGREALIWLSRLGGYVGLFFGIGLAVCRALTSVRDDKRRLAFGLLMLGAAATLFNVGLLGIDALDRPVSALLGADPWRTAFSTSFGLSAALALAALTCAALVWHAAATLTRKLLALAALIMLGASLAASGHASGAPPIWLARPAVWLHAVAITLWIGSLLPLAYSLQEPMGKNLLKRFSRLIPVVLLMLFFSGGVLIYLQFDTPSSLWLTAYGQVLALKLALLAVLVGLGAYNRYRLMNAVLDGQRQAHHAMRRVIYMECMLAIVILAVAALWRFTPPPRALNSTPAASTLVSAHIHTRAVMASLSLTSPVRGQAASLTLYLSKADLTPLVAQEVDVAFSSAQAGVEPIVFSAKHASDDTWRVAGIELPNLPAWHIRIDALITDFERISLETTLNIEE</sequence>
<keyword evidence="7" id="KW-0186">Copper</keyword>
<dbReference type="InterPro" id="IPR014755">
    <property type="entry name" value="Cu-Rt/internalin_Ig-like"/>
</dbReference>
<gene>
    <name evidence="12" type="ORF">C7440_1578</name>
</gene>
<dbReference type="GO" id="GO:0006825">
    <property type="term" value="P:copper ion transport"/>
    <property type="evidence" value="ECO:0007669"/>
    <property type="project" value="InterPro"/>
</dbReference>
<feature type="domain" description="Copper resistance protein D" evidence="11">
    <location>
        <begin position="320"/>
        <end position="419"/>
    </location>
</feature>
<feature type="transmembrane region" description="Helical" evidence="9">
    <location>
        <begin position="291"/>
        <end position="312"/>
    </location>
</feature>
<feature type="domain" description="CopC" evidence="10">
    <location>
        <begin position="41"/>
        <end position="132"/>
    </location>
</feature>
<keyword evidence="5" id="KW-0732">Signal</keyword>
<feature type="transmembrane region" description="Helical" evidence="9">
    <location>
        <begin position="259"/>
        <end position="279"/>
    </location>
</feature>
<keyword evidence="8 9" id="KW-0472">Membrane</keyword>
<keyword evidence="6 9" id="KW-1133">Transmembrane helix</keyword>
<dbReference type="Pfam" id="PF04234">
    <property type="entry name" value="CopC"/>
    <property type="match status" value="1"/>
</dbReference>
<evidence type="ECO:0000256" key="9">
    <source>
        <dbReference type="SAM" id="Phobius"/>
    </source>
</evidence>
<evidence type="ECO:0000256" key="7">
    <source>
        <dbReference type="ARBA" id="ARBA00023008"/>
    </source>
</evidence>
<evidence type="ECO:0000256" key="5">
    <source>
        <dbReference type="ARBA" id="ARBA00022729"/>
    </source>
</evidence>
<proteinExistence type="predicted"/>
<evidence type="ECO:0000256" key="3">
    <source>
        <dbReference type="ARBA" id="ARBA00022692"/>
    </source>
</evidence>
<dbReference type="SUPFAM" id="SSF81296">
    <property type="entry name" value="E set domains"/>
    <property type="match status" value="1"/>
</dbReference>
<evidence type="ECO:0000256" key="4">
    <source>
        <dbReference type="ARBA" id="ARBA00022723"/>
    </source>
</evidence>
<comment type="subcellular location">
    <subcellularLocation>
        <location evidence="1">Cell membrane</location>
        <topology evidence="1">Multi-pass membrane protein</topology>
    </subcellularLocation>
</comment>
<feature type="transmembrane region" description="Helical" evidence="9">
    <location>
        <begin position="21"/>
        <end position="46"/>
    </location>
</feature>
<feature type="transmembrane region" description="Helical" evidence="9">
    <location>
        <begin position="185"/>
        <end position="207"/>
    </location>
</feature>
<evidence type="ECO:0000259" key="10">
    <source>
        <dbReference type="Pfam" id="PF04234"/>
    </source>
</evidence>
<feature type="transmembrane region" description="Helical" evidence="9">
    <location>
        <begin position="151"/>
        <end position="173"/>
    </location>
</feature>
<dbReference type="OrthoDB" id="9796814at2"/>